<sequence>MDQVRCILLAWLYSHIELERLVVVIKDRVPASLYLEQDSLKTGEGCMTLNLSRDSIMHLVGYILLAWLYSHIELEALEVVMMAVKDRGPRLS</sequence>
<keyword evidence="2" id="KW-1185">Reference proteome</keyword>
<dbReference type="Proteomes" id="UP001283361">
    <property type="component" value="Unassembled WGS sequence"/>
</dbReference>
<reference evidence="1" key="1">
    <citation type="journal article" date="2023" name="G3 (Bethesda)">
        <title>A reference genome for the long-term kleptoplast-retaining sea slug Elysia crispata morphotype clarki.</title>
        <authorList>
            <person name="Eastman K.E."/>
            <person name="Pendleton A.L."/>
            <person name="Shaikh M.A."/>
            <person name="Suttiyut T."/>
            <person name="Ogas R."/>
            <person name="Tomko P."/>
            <person name="Gavelis G."/>
            <person name="Widhalm J.R."/>
            <person name="Wisecaver J.H."/>
        </authorList>
    </citation>
    <scope>NUCLEOTIDE SEQUENCE</scope>
    <source>
        <strain evidence="1">ECLA1</strain>
    </source>
</reference>
<evidence type="ECO:0000313" key="2">
    <source>
        <dbReference type="Proteomes" id="UP001283361"/>
    </source>
</evidence>
<protein>
    <submittedName>
        <fullName evidence="1">Uncharacterized protein</fullName>
    </submittedName>
</protein>
<accession>A0AAE1A4V6</accession>
<comment type="caution">
    <text evidence="1">The sequence shown here is derived from an EMBL/GenBank/DDBJ whole genome shotgun (WGS) entry which is preliminary data.</text>
</comment>
<dbReference type="EMBL" id="JAWDGP010002631">
    <property type="protein sequence ID" value="KAK3781294.1"/>
    <property type="molecule type" value="Genomic_DNA"/>
</dbReference>
<gene>
    <name evidence="1" type="ORF">RRG08_044072</name>
</gene>
<evidence type="ECO:0000313" key="1">
    <source>
        <dbReference type="EMBL" id="KAK3781294.1"/>
    </source>
</evidence>
<dbReference type="AlphaFoldDB" id="A0AAE1A4V6"/>
<name>A0AAE1A4V6_9GAST</name>
<proteinExistence type="predicted"/>
<organism evidence="1 2">
    <name type="scientific">Elysia crispata</name>
    <name type="common">lettuce slug</name>
    <dbReference type="NCBI Taxonomy" id="231223"/>
    <lineage>
        <taxon>Eukaryota</taxon>
        <taxon>Metazoa</taxon>
        <taxon>Spiralia</taxon>
        <taxon>Lophotrochozoa</taxon>
        <taxon>Mollusca</taxon>
        <taxon>Gastropoda</taxon>
        <taxon>Heterobranchia</taxon>
        <taxon>Euthyneura</taxon>
        <taxon>Panpulmonata</taxon>
        <taxon>Sacoglossa</taxon>
        <taxon>Placobranchoidea</taxon>
        <taxon>Plakobranchidae</taxon>
        <taxon>Elysia</taxon>
    </lineage>
</organism>